<protein>
    <submittedName>
        <fullName evidence="2">Uncharacterized protein</fullName>
    </submittedName>
</protein>
<accession>A0A179FKT5</accession>
<evidence type="ECO:0000313" key="2">
    <source>
        <dbReference type="EMBL" id="OAQ66246.1"/>
    </source>
</evidence>
<dbReference type="EMBL" id="LSBJ02000004">
    <property type="protein sequence ID" value="OAQ66246.1"/>
    <property type="molecule type" value="Genomic_DNA"/>
</dbReference>
<dbReference type="GeneID" id="28857746"/>
<evidence type="ECO:0000256" key="1">
    <source>
        <dbReference type="SAM" id="MobiDB-lite"/>
    </source>
</evidence>
<dbReference type="Proteomes" id="UP000078397">
    <property type="component" value="Unassembled WGS sequence"/>
</dbReference>
<name>A0A179FKT5_METCM</name>
<reference evidence="2 3" key="1">
    <citation type="journal article" date="2016" name="PLoS Pathog.">
        <title>Biosynthesis of antibiotic leucinostatins in bio-control fungus Purpureocillium lilacinum and their inhibition on phytophthora revealed by genome mining.</title>
        <authorList>
            <person name="Wang G."/>
            <person name="Liu Z."/>
            <person name="Lin R."/>
            <person name="Li E."/>
            <person name="Mao Z."/>
            <person name="Ling J."/>
            <person name="Yang Y."/>
            <person name="Yin W.B."/>
            <person name="Xie B."/>
        </authorList>
    </citation>
    <scope>NUCLEOTIDE SEQUENCE [LARGE SCALE GENOMIC DNA]</scope>
    <source>
        <strain evidence="2">170</strain>
    </source>
</reference>
<comment type="caution">
    <text evidence="2">The sequence shown here is derived from an EMBL/GenBank/DDBJ whole genome shotgun (WGS) entry which is preliminary data.</text>
</comment>
<evidence type="ECO:0000313" key="3">
    <source>
        <dbReference type="Proteomes" id="UP000078397"/>
    </source>
</evidence>
<dbReference type="AlphaFoldDB" id="A0A179FKT5"/>
<dbReference type="KEGG" id="pchm:VFPPC_15999"/>
<gene>
    <name evidence="2" type="ORF">VFPPC_15999</name>
</gene>
<proteinExistence type="predicted"/>
<dbReference type="RefSeq" id="XP_018143333.1">
    <property type="nucleotide sequence ID" value="XM_018293752.1"/>
</dbReference>
<organism evidence="2 3">
    <name type="scientific">Pochonia chlamydosporia 170</name>
    <dbReference type="NCBI Taxonomy" id="1380566"/>
    <lineage>
        <taxon>Eukaryota</taxon>
        <taxon>Fungi</taxon>
        <taxon>Dikarya</taxon>
        <taxon>Ascomycota</taxon>
        <taxon>Pezizomycotina</taxon>
        <taxon>Sordariomycetes</taxon>
        <taxon>Hypocreomycetidae</taxon>
        <taxon>Hypocreales</taxon>
        <taxon>Clavicipitaceae</taxon>
        <taxon>Pochonia</taxon>
    </lineage>
</organism>
<sequence>MCLPCGPVPTTSSSKKSGHYVVRMKRRVFRTVGGFTLRLARSIQYRISLVSSWWSYCSCSDDNRQQEREFSKNHSMTPVSGMSGRNFLRGLPR</sequence>
<keyword evidence="3" id="KW-1185">Reference proteome</keyword>
<feature type="region of interest" description="Disordered" evidence="1">
    <location>
        <begin position="68"/>
        <end position="93"/>
    </location>
</feature>